<accession>A0ACB8RRG4</accession>
<proteinExistence type="predicted"/>
<gene>
    <name evidence="1" type="ORF">FA95DRAFT_1560126</name>
</gene>
<keyword evidence="2" id="KW-1185">Reference proteome</keyword>
<reference evidence="1" key="2">
    <citation type="journal article" date="2022" name="New Phytol.">
        <title>Evolutionary transition to the ectomycorrhizal habit in the genomes of a hyperdiverse lineage of mushroom-forming fungi.</title>
        <authorList>
            <person name="Looney B."/>
            <person name="Miyauchi S."/>
            <person name="Morin E."/>
            <person name="Drula E."/>
            <person name="Courty P.E."/>
            <person name="Kohler A."/>
            <person name="Kuo A."/>
            <person name="LaButti K."/>
            <person name="Pangilinan J."/>
            <person name="Lipzen A."/>
            <person name="Riley R."/>
            <person name="Andreopoulos W."/>
            <person name="He G."/>
            <person name="Johnson J."/>
            <person name="Nolan M."/>
            <person name="Tritt A."/>
            <person name="Barry K.W."/>
            <person name="Grigoriev I.V."/>
            <person name="Nagy L.G."/>
            <person name="Hibbett D."/>
            <person name="Henrissat B."/>
            <person name="Matheny P.B."/>
            <person name="Labbe J."/>
            <person name="Martin F.M."/>
        </authorList>
    </citation>
    <scope>NUCLEOTIDE SEQUENCE</scope>
    <source>
        <strain evidence="1">FP105234-sp</strain>
    </source>
</reference>
<evidence type="ECO:0000313" key="2">
    <source>
        <dbReference type="Proteomes" id="UP000814033"/>
    </source>
</evidence>
<sequence>MSSRSDGRLRGEARPIAIVYEKLDRADGSASFAFGSTKALASVSGPIEVRLAAEQPSKATFEVSVRPLSGVPGTESKALSASLRALLAPALLLSRNPRTLVQLVVQSLAPSRQTGTGTGLFGAPLMAAMVNAATLALLNAGSVPMAGVVCAVAVARVRPSAAGVSSPALVLDPTEDELAASDGGGCFAFIFAAHPTPEQSDAQFGSRLVWTDWRVTGGGTDVDELARAKLLARSGVEHVWQQVKESVGRAAVVPAPGLSQKPSKTAKTEDVEMKVDEEEEDDDAKMEI</sequence>
<protein>
    <submittedName>
        <fullName evidence="1">Ribosomal protein S5 domain 2-like protein</fullName>
    </submittedName>
</protein>
<evidence type="ECO:0000313" key="1">
    <source>
        <dbReference type="EMBL" id="KAI0046402.1"/>
    </source>
</evidence>
<comment type="caution">
    <text evidence="1">The sequence shown here is derived from an EMBL/GenBank/DDBJ whole genome shotgun (WGS) entry which is preliminary data.</text>
</comment>
<dbReference type="EMBL" id="MU275926">
    <property type="protein sequence ID" value="KAI0046402.1"/>
    <property type="molecule type" value="Genomic_DNA"/>
</dbReference>
<organism evidence="1 2">
    <name type="scientific">Auriscalpium vulgare</name>
    <dbReference type="NCBI Taxonomy" id="40419"/>
    <lineage>
        <taxon>Eukaryota</taxon>
        <taxon>Fungi</taxon>
        <taxon>Dikarya</taxon>
        <taxon>Basidiomycota</taxon>
        <taxon>Agaricomycotina</taxon>
        <taxon>Agaricomycetes</taxon>
        <taxon>Russulales</taxon>
        <taxon>Auriscalpiaceae</taxon>
        <taxon>Auriscalpium</taxon>
    </lineage>
</organism>
<reference evidence="1" key="1">
    <citation type="submission" date="2021-02" db="EMBL/GenBank/DDBJ databases">
        <authorList>
            <consortium name="DOE Joint Genome Institute"/>
            <person name="Ahrendt S."/>
            <person name="Looney B.P."/>
            <person name="Miyauchi S."/>
            <person name="Morin E."/>
            <person name="Drula E."/>
            <person name="Courty P.E."/>
            <person name="Chicoki N."/>
            <person name="Fauchery L."/>
            <person name="Kohler A."/>
            <person name="Kuo A."/>
            <person name="Labutti K."/>
            <person name="Pangilinan J."/>
            <person name="Lipzen A."/>
            <person name="Riley R."/>
            <person name="Andreopoulos W."/>
            <person name="He G."/>
            <person name="Johnson J."/>
            <person name="Barry K.W."/>
            <person name="Grigoriev I.V."/>
            <person name="Nagy L."/>
            <person name="Hibbett D."/>
            <person name="Henrissat B."/>
            <person name="Matheny P.B."/>
            <person name="Labbe J."/>
            <person name="Martin F."/>
        </authorList>
    </citation>
    <scope>NUCLEOTIDE SEQUENCE</scope>
    <source>
        <strain evidence="1">FP105234-sp</strain>
    </source>
</reference>
<dbReference type="Proteomes" id="UP000814033">
    <property type="component" value="Unassembled WGS sequence"/>
</dbReference>
<name>A0ACB8RRG4_9AGAM</name>